<dbReference type="InterPro" id="IPR001647">
    <property type="entry name" value="HTH_TetR"/>
</dbReference>
<dbReference type="RefSeq" id="WP_354701743.1">
    <property type="nucleotide sequence ID" value="NZ_CP114014.1"/>
</dbReference>
<evidence type="ECO:0000256" key="3">
    <source>
        <dbReference type="SAM" id="MobiDB-lite"/>
    </source>
</evidence>
<accession>A0AAU7AUB2</accession>
<feature type="DNA-binding region" description="H-T-H motif" evidence="2">
    <location>
        <begin position="44"/>
        <end position="63"/>
    </location>
</feature>
<reference evidence="5" key="1">
    <citation type="submission" date="2022-12" db="EMBL/GenBank/DDBJ databases">
        <title>Paraconexibacter alkalitolerans sp. nov. and Baekduia alba sp. nov., isolated from soil and emended description of the genera Paraconexibacter (Chun et al., 2020) and Baekduia (An et al., 2020).</title>
        <authorList>
            <person name="Vieira S."/>
            <person name="Huber K.J."/>
            <person name="Geppert A."/>
            <person name="Wolf J."/>
            <person name="Neumann-Schaal M."/>
            <person name="Muesken M."/>
            <person name="Overmann J."/>
        </authorList>
    </citation>
    <scope>NUCLEOTIDE SEQUENCE</scope>
    <source>
        <strain evidence="5">AEG42_29</strain>
    </source>
</reference>
<proteinExistence type="predicted"/>
<dbReference type="PRINTS" id="PR00455">
    <property type="entry name" value="HTHTETR"/>
</dbReference>
<evidence type="ECO:0000256" key="1">
    <source>
        <dbReference type="ARBA" id="ARBA00023125"/>
    </source>
</evidence>
<keyword evidence="1 2" id="KW-0238">DNA-binding</keyword>
<evidence type="ECO:0000259" key="4">
    <source>
        <dbReference type="PROSITE" id="PS50977"/>
    </source>
</evidence>
<evidence type="ECO:0000256" key="2">
    <source>
        <dbReference type="PROSITE-ProRule" id="PRU00335"/>
    </source>
</evidence>
<dbReference type="Gene3D" id="1.10.357.10">
    <property type="entry name" value="Tetracycline Repressor, domain 2"/>
    <property type="match status" value="1"/>
</dbReference>
<name>A0AAU7AUB2_9ACTN</name>
<dbReference type="Pfam" id="PF00440">
    <property type="entry name" value="TetR_N"/>
    <property type="match status" value="1"/>
</dbReference>
<dbReference type="EMBL" id="CP114014">
    <property type="protein sequence ID" value="XAY05226.1"/>
    <property type="molecule type" value="Genomic_DNA"/>
</dbReference>
<organism evidence="5">
    <name type="scientific">Paraconexibacter sp. AEG42_29</name>
    <dbReference type="NCBI Taxonomy" id="2997339"/>
    <lineage>
        <taxon>Bacteria</taxon>
        <taxon>Bacillati</taxon>
        <taxon>Actinomycetota</taxon>
        <taxon>Thermoleophilia</taxon>
        <taxon>Solirubrobacterales</taxon>
        <taxon>Paraconexibacteraceae</taxon>
        <taxon>Paraconexibacter</taxon>
    </lineage>
</organism>
<dbReference type="PANTHER" id="PTHR30055:SF226">
    <property type="entry name" value="HTH-TYPE TRANSCRIPTIONAL REGULATOR PKSA"/>
    <property type="match status" value="1"/>
</dbReference>
<protein>
    <submittedName>
        <fullName evidence="5">HTH-type transcriptional regulator BetI</fullName>
    </submittedName>
</protein>
<dbReference type="AlphaFoldDB" id="A0AAU7AUB2"/>
<dbReference type="InterPro" id="IPR050109">
    <property type="entry name" value="HTH-type_TetR-like_transc_reg"/>
</dbReference>
<dbReference type="GO" id="GO:0003700">
    <property type="term" value="F:DNA-binding transcription factor activity"/>
    <property type="evidence" value="ECO:0007669"/>
    <property type="project" value="TreeGrafter"/>
</dbReference>
<dbReference type="PANTHER" id="PTHR30055">
    <property type="entry name" value="HTH-TYPE TRANSCRIPTIONAL REGULATOR RUTR"/>
    <property type="match status" value="1"/>
</dbReference>
<evidence type="ECO:0000313" key="5">
    <source>
        <dbReference type="EMBL" id="XAY05226.1"/>
    </source>
</evidence>
<gene>
    <name evidence="5" type="primary">betI_4</name>
    <name evidence="5" type="ORF">DSM112329_02071</name>
</gene>
<dbReference type="PROSITE" id="PS50977">
    <property type="entry name" value="HTH_TETR_2"/>
    <property type="match status" value="1"/>
</dbReference>
<dbReference type="SUPFAM" id="SSF46689">
    <property type="entry name" value="Homeodomain-like"/>
    <property type="match status" value="1"/>
</dbReference>
<dbReference type="InterPro" id="IPR009057">
    <property type="entry name" value="Homeodomain-like_sf"/>
</dbReference>
<dbReference type="GO" id="GO:0000976">
    <property type="term" value="F:transcription cis-regulatory region binding"/>
    <property type="evidence" value="ECO:0007669"/>
    <property type="project" value="TreeGrafter"/>
</dbReference>
<feature type="domain" description="HTH tetR-type" evidence="4">
    <location>
        <begin position="21"/>
        <end position="81"/>
    </location>
</feature>
<dbReference type="KEGG" id="parq:DSM112329_02071"/>
<sequence>MAQDTRASSRPVRRTQAERREATRTALLDATIECLVEYGYAEATTARVADLAGVSRGAQVHYFANKAAMVTAAVDHLAQRRIAEFATQAARLPDGENRPEALLDLIWDVHQGDIFVATIELWVAARVDPQLHAALTDLERGVSLSIMRLTAELLPGAAQRPGFRDDVEFVVSSILGLALLRITGGENTRAMNKRWRATRERLARLIAS</sequence>
<feature type="region of interest" description="Disordered" evidence="3">
    <location>
        <begin position="1"/>
        <end position="20"/>
    </location>
</feature>